<evidence type="ECO:0000313" key="2">
    <source>
        <dbReference type="Proteomes" id="UP001632038"/>
    </source>
</evidence>
<evidence type="ECO:0000313" key="1">
    <source>
        <dbReference type="EMBL" id="KAL3642026.1"/>
    </source>
</evidence>
<sequence length="39" mass="4784">MRRGPIDLEIFYYRPTLTVVLIDEYDLELIDEYDLKLSY</sequence>
<proteinExistence type="predicted"/>
<dbReference type="EMBL" id="JAVIJP010000016">
    <property type="protein sequence ID" value="KAL3642026.1"/>
    <property type="molecule type" value="Genomic_DNA"/>
</dbReference>
<dbReference type="Proteomes" id="UP001632038">
    <property type="component" value="Unassembled WGS sequence"/>
</dbReference>
<comment type="caution">
    <text evidence="1">The sequence shown here is derived from an EMBL/GenBank/DDBJ whole genome shotgun (WGS) entry which is preliminary data.</text>
</comment>
<gene>
    <name evidence="1" type="ORF">CASFOL_012841</name>
</gene>
<keyword evidence="2" id="KW-1185">Reference proteome</keyword>
<organism evidence="1 2">
    <name type="scientific">Castilleja foliolosa</name>
    <dbReference type="NCBI Taxonomy" id="1961234"/>
    <lineage>
        <taxon>Eukaryota</taxon>
        <taxon>Viridiplantae</taxon>
        <taxon>Streptophyta</taxon>
        <taxon>Embryophyta</taxon>
        <taxon>Tracheophyta</taxon>
        <taxon>Spermatophyta</taxon>
        <taxon>Magnoliopsida</taxon>
        <taxon>eudicotyledons</taxon>
        <taxon>Gunneridae</taxon>
        <taxon>Pentapetalae</taxon>
        <taxon>asterids</taxon>
        <taxon>lamiids</taxon>
        <taxon>Lamiales</taxon>
        <taxon>Orobanchaceae</taxon>
        <taxon>Pedicularideae</taxon>
        <taxon>Castillejinae</taxon>
        <taxon>Castilleja</taxon>
    </lineage>
</organism>
<protein>
    <submittedName>
        <fullName evidence="1">Uncharacterized protein</fullName>
    </submittedName>
</protein>
<name>A0ABD3DMA8_9LAMI</name>
<accession>A0ABD3DMA8</accession>
<reference evidence="2" key="1">
    <citation type="journal article" date="2024" name="IScience">
        <title>Strigolactones Initiate the Formation of Haustorium-like Structures in Castilleja.</title>
        <authorList>
            <person name="Buerger M."/>
            <person name="Peterson D."/>
            <person name="Chory J."/>
        </authorList>
    </citation>
    <scope>NUCLEOTIDE SEQUENCE [LARGE SCALE GENOMIC DNA]</scope>
</reference>
<dbReference type="AlphaFoldDB" id="A0ABD3DMA8"/>